<gene>
    <name evidence="2" type="ORF">PIB30_068491</name>
</gene>
<keyword evidence="3" id="KW-1185">Reference proteome</keyword>
<dbReference type="Proteomes" id="UP001341840">
    <property type="component" value="Unassembled WGS sequence"/>
</dbReference>
<protein>
    <submittedName>
        <fullName evidence="2">Uncharacterized protein</fullName>
    </submittedName>
</protein>
<sequence>MADQIAEDGAVIDVDNIPQEGINVNNYNLVGKIIANKKYNFNSIRAGLMGIWGYPSGVAITEAGRNKVLISFRDHDKGRRMLERPLVLQGPAAQPTTLDRHSTYQFNHPQLSGVVDSNARSSLVSYVKNHCRHDRQQVWYSGGDRRPGDEQPAPEQKGVQQTYGHSVLESSQTEIPSGAWNKQATSNSRDG</sequence>
<proteinExistence type="predicted"/>
<evidence type="ECO:0000313" key="2">
    <source>
        <dbReference type="EMBL" id="MED6137808.1"/>
    </source>
</evidence>
<feature type="region of interest" description="Disordered" evidence="1">
    <location>
        <begin position="137"/>
        <end position="191"/>
    </location>
</feature>
<comment type="caution">
    <text evidence="2">The sequence shown here is derived from an EMBL/GenBank/DDBJ whole genome shotgun (WGS) entry which is preliminary data.</text>
</comment>
<name>A0ABU6SPG4_9FABA</name>
<feature type="compositionally biased region" description="Polar residues" evidence="1">
    <location>
        <begin position="158"/>
        <end position="191"/>
    </location>
</feature>
<accession>A0ABU6SPG4</accession>
<organism evidence="2 3">
    <name type="scientific">Stylosanthes scabra</name>
    <dbReference type="NCBI Taxonomy" id="79078"/>
    <lineage>
        <taxon>Eukaryota</taxon>
        <taxon>Viridiplantae</taxon>
        <taxon>Streptophyta</taxon>
        <taxon>Embryophyta</taxon>
        <taxon>Tracheophyta</taxon>
        <taxon>Spermatophyta</taxon>
        <taxon>Magnoliopsida</taxon>
        <taxon>eudicotyledons</taxon>
        <taxon>Gunneridae</taxon>
        <taxon>Pentapetalae</taxon>
        <taxon>rosids</taxon>
        <taxon>fabids</taxon>
        <taxon>Fabales</taxon>
        <taxon>Fabaceae</taxon>
        <taxon>Papilionoideae</taxon>
        <taxon>50 kb inversion clade</taxon>
        <taxon>dalbergioids sensu lato</taxon>
        <taxon>Dalbergieae</taxon>
        <taxon>Pterocarpus clade</taxon>
        <taxon>Stylosanthes</taxon>
    </lineage>
</organism>
<reference evidence="2 3" key="1">
    <citation type="journal article" date="2023" name="Plants (Basel)">
        <title>Bridging the Gap: Combining Genomics and Transcriptomics Approaches to Understand Stylosanthes scabra, an Orphan Legume from the Brazilian Caatinga.</title>
        <authorList>
            <person name="Ferreira-Neto J.R.C."/>
            <person name="da Silva M.D."/>
            <person name="Binneck E."/>
            <person name="de Melo N.F."/>
            <person name="da Silva R.H."/>
            <person name="de Melo A.L.T.M."/>
            <person name="Pandolfi V."/>
            <person name="Bustamante F.O."/>
            <person name="Brasileiro-Vidal A.C."/>
            <person name="Benko-Iseppon A.M."/>
        </authorList>
    </citation>
    <scope>NUCLEOTIDE SEQUENCE [LARGE SCALE GENOMIC DNA]</scope>
    <source>
        <tissue evidence="2">Leaves</tissue>
    </source>
</reference>
<dbReference type="EMBL" id="JASCZI010061150">
    <property type="protein sequence ID" value="MED6137808.1"/>
    <property type="molecule type" value="Genomic_DNA"/>
</dbReference>
<evidence type="ECO:0000313" key="3">
    <source>
        <dbReference type="Proteomes" id="UP001341840"/>
    </source>
</evidence>
<evidence type="ECO:0000256" key="1">
    <source>
        <dbReference type="SAM" id="MobiDB-lite"/>
    </source>
</evidence>